<accession>A0A2H0V600</accession>
<sequence length="64" mass="7034">MRSLQIISSKTQTTDPNSIIHGDLFVGEGVSAKLYQKLEQMKKTGTSKAILFHSLDFIIGAILL</sequence>
<evidence type="ECO:0000313" key="2">
    <source>
        <dbReference type="Proteomes" id="UP000229901"/>
    </source>
</evidence>
<reference evidence="2" key="1">
    <citation type="submission" date="2017-09" db="EMBL/GenBank/DDBJ databases">
        <title>Depth-based differentiation of microbial function through sediment-hosted aquifers and enrichment of novel symbionts in the deep terrestrial subsurface.</title>
        <authorList>
            <person name="Probst A.J."/>
            <person name="Ladd B."/>
            <person name="Jarett J.K."/>
            <person name="Geller-Mcgrath D.E."/>
            <person name="Sieber C.M.K."/>
            <person name="Emerson J.B."/>
            <person name="Anantharaman K."/>
            <person name="Thomas B.C."/>
            <person name="Malmstrom R."/>
            <person name="Stieglmeier M."/>
            <person name="Klingl A."/>
            <person name="Woyke T."/>
            <person name="Ryan C.M."/>
            <person name="Banfield J.F."/>
        </authorList>
    </citation>
    <scope>NUCLEOTIDE SEQUENCE [LARGE SCALE GENOMIC DNA]</scope>
</reference>
<dbReference type="EMBL" id="PFAP01000004">
    <property type="protein sequence ID" value="PIR94491.1"/>
    <property type="molecule type" value="Genomic_DNA"/>
</dbReference>
<evidence type="ECO:0000313" key="1">
    <source>
        <dbReference type="EMBL" id="PIR94491.1"/>
    </source>
</evidence>
<organism evidence="1 2">
    <name type="scientific">Candidatus Falkowbacteria bacterium CG10_big_fil_rev_8_21_14_0_10_39_11</name>
    <dbReference type="NCBI Taxonomy" id="1974565"/>
    <lineage>
        <taxon>Bacteria</taxon>
        <taxon>Candidatus Falkowiibacteriota</taxon>
    </lineage>
</organism>
<comment type="caution">
    <text evidence="1">The sequence shown here is derived from an EMBL/GenBank/DDBJ whole genome shotgun (WGS) entry which is preliminary data.</text>
</comment>
<name>A0A2H0V600_9BACT</name>
<protein>
    <submittedName>
        <fullName evidence="1">Uncharacterized protein</fullName>
    </submittedName>
</protein>
<gene>
    <name evidence="1" type="ORF">COT97_00910</name>
</gene>
<proteinExistence type="predicted"/>
<dbReference type="Proteomes" id="UP000229901">
    <property type="component" value="Unassembled WGS sequence"/>
</dbReference>
<dbReference type="AlphaFoldDB" id="A0A2H0V600"/>